<accession>A0AAD5HAR2</accession>
<dbReference type="PRINTS" id="PR00368">
    <property type="entry name" value="FADPNR"/>
</dbReference>
<comment type="caution">
    <text evidence="2">The sequence shown here is derived from an EMBL/GenBank/DDBJ whole genome shotgun (WGS) entry which is preliminary data.</text>
</comment>
<evidence type="ECO:0000313" key="3">
    <source>
        <dbReference type="Proteomes" id="UP001206595"/>
    </source>
</evidence>
<dbReference type="GO" id="GO:0005737">
    <property type="term" value="C:cytoplasm"/>
    <property type="evidence" value="ECO:0007669"/>
    <property type="project" value="TreeGrafter"/>
</dbReference>
<name>A0AAD5HAR2_UMBRA</name>
<gene>
    <name evidence="2" type="ORF">K450DRAFT_252769</name>
</gene>
<keyword evidence="3" id="KW-1185">Reference proteome</keyword>
<proteinExistence type="predicted"/>
<dbReference type="RefSeq" id="XP_051442354.1">
    <property type="nucleotide sequence ID" value="XM_051590932.1"/>
</dbReference>
<dbReference type="Proteomes" id="UP001206595">
    <property type="component" value="Unassembled WGS sequence"/>
</dbReference>
<dbReference type="PANTHER" id="PTHR43735">
    <property type="entry name" value="APOPTOSIS-INDUCING FACTOR 1"/>
    <property type="match status" value="1"/>
</dbReference>
<dbReference type="SUPFAM" id="SSF51905">
    <property type="entry name" value="FAD/NAD(P)-binding domain"/>
    <property type="match status" value="1"/>
</dbReference>
<dbReference type="AlphaFoldDB" id="A0AAD5HAR2"/>
<feature type="domain" description="FAD/NAD(P)-binding" evidence="1">
    <location>
        <begin position="8"/>
        <end position="305"/>
    </location>
</feature>
<dbReference type="InterPro" id="IPR036188">
    <property type="entry name" value="FAD/NAD-bd_sf"/>
</dbReference>
<dbReference type="GO" id="GO:0004174">
    <property type="term" value="F:electron-transferring-flavoprotein dehydrogenase activity"/>
    <property type="evidence" value="ECO:0007669"/>
    <property type="project" value="TreeGrafter"/>
</dbReference>
<dbReference type="PANTHER" id="PTHR43735:SF11">
    <property type="entry name" value="HYPOTHETICAL OXIDOREDUCTASE (EUROFUNG)"/>
    <property type="match status" value="1"/>
</dbReference>
<organism evidence="2 3">
    <name type="scientific">Umbelopsis ramanniana AG</name>
    <dbReference type="NCBI Taxonomy" id="1314678"/>
    <lineage>
        <taxon>Eukaryota</taxon>
        <taxon>Fungi</taxon>
        <taxon>Fungi incertae sedis</taxon>
        <taxon>Mucoromycota</taxon>
        <taxon>Mucoromycotina</taxon>
        <taxon>Umbelopsidomycetes</taxon>
        <taxon>Umbelopsidales</taxon>
        <taxon>Umbelopsidaceae</taxon>
        <taxon>Umbelopsis</taxon>
    </lineage>
</organism>
<reference evidence="2" key="1">
    <citation type="submission" date="2021-06" db="EMBL/GenBank/DDBJ databases">
        <authorList>
            <consortium name="DOE Joint Genome Institute"/>
            <person name="Mondo S.J."/>
            <person name="Amses K.R."/>
            <person name="Simmons D.R."/>
            <person name="Longcore J.E."/>
            <person name="Seto K."/>
            <person name="Alves G.H."/>
            <person name="Bonds A.E."/>
            <person name="Quandt C.A."/>
            <person name="Davis W.J."/>
            <person name="Chang Y."/>
            <person name="Letcher P.M."/>
            <person name="Powell M.J."/>
            <person name="Kuo A."/>
            <person name="Labutti K."/>
            <person name="Pangilinan J."/>
            <person name="Andreopoulos W."/>
            <person name="Tritt A."/>
            <person name="Riley R."/>
            <person name="Hundley H."/>
            <person name="Johnson J."/>
            <person name="Lipzen A."/>
            <person name="Barry K."/>
            <person name="Berbee M.L."/>
            <person name="Buchler N.E."/>
            <person name="Grigoriev I.V."/>
            <person name="Spatafora J.W."/>
            <person name="Stajich J.E."/>
            <person name="James T.Y."/>
        </authorList>
    </citation>
    <scope>NUCLEOTIDE SEQUENCE</scope>
    <source>
        <strain evidence="2">AG</strain>
    </source>
</reference>
<dbReference type="InterPro" id="IPR023753">
    <property type="entry name" value="FAD/NAD-binding_dom"/>
</dbReference>
<dbReference type="GO" id="GO:0050660">
    <property type="term" value="F:flavin adenine dinucleotide binding"/>
    <property type="evidence" value="ECO:0007669"/>
    <property type="project" value="TreeGrafter"/>
</dbReference>
<sequence>MPTADIKNIVIIGGSCAAIGSAVTWRDAPLPSHRLIIIEQKSHFHHVYAFPRAAVKSGFEDSLFVPYDNMFNKDNKVGQVIRAKAIAIHPNKVELDREVEGFGSFVPFSHLIYAAGTSIPAPGHFEAYDKAKGVGYLQVYQDLIRQSQKPVIIGGGAVGLELAAEIKDYYPEKEVTLIHSRDQYLAPYKYSLHQMTYNLLKNKLGVRQIMRDRVNLPENGFPLEVKPLVIQTKKGRTIEADLAITCIGMSPNSDLLSKLSEQTINSATKFIQVQPTLQIRDERYPHIYAVGDVIESTDIKTGHYAWLQSIAALRNIMKDIKGEGGPEPYVSKDIPLIKISLGHKKAVMQTNCLGPLITLGSCFVGNSVPDNLYADYSWLWLNAKPEDDAQYSQQ</sequence>
<reference evidence="2" key="2">
    <citation type="journal article" date="2022" name="Proc. Natl. Acad. Sci. U.S.A.">
        <title>Diploid-dominant life cycles characterize the early evolution of Fungi.</title>
        <authorList>
            <person name="Amses K.R."/>
            <person name="Simmons D.R."/>
            <person name="Longcore J.E."/>
            <person name="Mondo S.J."/>
            <person name="Seto K."/>
            <person name="Jeronimo G.H."/>
            <person name="Bonds A.E."/>
            <person name="Quandt C.A."/>
            <person name="Davis W.J."/>
            <person name="Chang Y."/>
            <person name="Federici B.A."/>
            <person name="Kuo A."/>
            <person name="LaButti K."/>
            <person name="Pangilinan J."/>
            <person name="Andreopoulos W."/>
            <person name="Tritt A."/>
            <person name="Riley R."/>
            <person name="Hundley H."/>
            <person name="Johnson J."/>
            <person name="Lipzen A."/>
            <person name="Barry K."/>
            <person name="Lang B.F."/>
            <person name="Cuomo C.A."/>
            <person name="Buchler N.E."/>
            <person name="Grigoriev I.V."/>
            <person name="Spatafora J.W."/>
            <person name="Stajich J.E."/>
            <person name="James T.Y."/>
        </authorList>
    </citation>
    <scope>NUCLEOTIDE SEQUENCE</scope>
    <source>
        <strain evidence="2">AG</strain>
    </source>
</reference>
<evidence type="ECO:0000313" key="2">
    <source>
        <dbReference type="EMBL" id="KAI8577350.1"/>
    </source>
</evidence>
<dbReference type="Gene3D" id="3.50.50.60">
    <property type="entry name" value="FAD/NAD(P)-binding domain"/>
    <property type="match status" value="1"/>
</dbReference>
<dbReference type="Pfam" id="PF07992">
    <property type="entry name" value="Pyr_redox_2"/>
    <property type="match status" value="1"/>
</dbReference>
<protein>
    <recommendedName>
        <fullName evidence="1">FAD/NAD(P)-binding domain-containing protein</fullName>
    </recommendedName>
</protein>
<evidence type="ECO:0000259" key="1">
    <source>
        <dbReference type="Pfam" id="PF07992"/>
    </source>
</evidence>
<dbReference type="Gene3D" id="3.50.50.100">
    <property type="match status" value="1"/>
</dbReference>
<dbReference type="GeneID" id="75916275"/>
<dbReference type="EMBL" id="MU620942">
    <property type="protein sequence ID" value="KAI8577350.1"/>
    <property type="molecule type" value="Genomic_DNA"/>
</dbReference>
<dbReference type="PRINTS" id="PR00411">
    <property type="entry name" value="PNDRDTASEI"/>
</dbReference>